<accession>W2STK2</accession>
<evidence type="ECO:0000256" key="11">
    <source>
        <dbReference type="SAM" id="MobiDB-lite"/>
    </source>
</evidence>
<evidence type="ECO:0000256" key="7">
    <source>
        <dbReference type="ARBA" id="ARBA00022801"/>
    </source>
</evidence>
<feature type="domain" description="VLRF1" evidence="12">
    <location>
        <begin position="307"/>
        <end position="373"/>
    </location>
</feature>
<dbReference type="EMBL" id="KI665859">
    <property type="protein sequence ID" value="ETN72032.1"/>
    <property type="molecule type" value="Genomic_DNA"/>
</dbReference>
<dbReference type="PANTHER" id="PTHR16036:SF2">
    <property type="entry name" value="TRNA ENDONUCLEASE ANKZF1"/>
    <property type="match status" value="1"/>
</dbReference>
<keyword evidence="4 10" id="KW-0540">Nuclease</keyword>
<dbReference type="OrthoDB" id="429841at2759"/>
<protein>
    <recommendedName>
        <fullName evidence="12">VLRF1 domain-containing protein</fullName>
    </recommendedName>
</protein>
<evidence type="ECO:0000256" key="10">
    <source>
        <dbReference type="PROSITE-ProRule" id="PRU01389"/>
    </source>
</evidence>
<keyword evidence="8" id="KW-0040">ANK repeat</keyword>
<keyword evidence="9" id="KW-0175">Coiled coil</keyword>
<feature type="compositionally biased region" description="Basic and acidic residues" evidence="11">
    <location>
        <begin position="168"/>
        <end position="196"/>
    </location>
</feature>
<name>W2STK2_NECAM</name>
<dbReference type="KEGG" id="nai:NECAME_14008"/>
<evidence type="ECO:0000256" key="6">
    <source>
        <dbReference type="ARBA" id="ARBA00022759"/>
    </source>
</evidence>
<evidence type="ECO:0000256" key="5">
    <source>
        <dbReference type="ARBA" id="ARBA00022737"/>
    </source>
</evidence>
<dbReference type="GO" id="GO:0016787">
    <property type="term" value="F:hydrolase activity"/>
    <property type="evidence" value="ECO:0007669"/>
    <property type="project" value="UniProtKB-KW"/>
</dbReference>
<reference evidence="14" key="1">
    <citation type="journal article" date="2014" name="Nat. Genet.">
        <title>Genome of the human hookworm Necator americanus.</title>
        <authorList>
            <person name="Tang Y.T."/>
            <person name="Gao X."/>
            <person name="Rosa B.A."/>
            <person name="Abubucker S."/>
            <person name="Hallsworth-Pepin K."/>
            <person name="Martin J."/>
            <person name="Tyagi R."/>
            <person name="Heizer E."/>
            <person name="Zhang X."/>
            <person name="Bhonagiri-Palsikar V."/>
            <person name="Minx P."/>
            <person name="Warren W.C."/>
            <person name="Wang Q."/>
            <person name="Zhan B."/>
            <person name="Hotez P.J."/>
            <person name="Sternberg P.W."/>
            <person name="Dougall A."/>
            <person name="Gaze S.T."/>
            <person name="Mulvenna J."/>
            <person name="Sotillo J."/>
            <person name="Ranganathan S."/>
            <person name="Rabelo E.M."/>
            <person name="Wilson R.K."/>
            <person name="Felgner P.L."/>
            <person name="Bethony J."/>
            <person name="Hawdon J.M."/>
            <person name="Gasser R.B."/>
            <person name="Loukas A."/>
            <person name="Mitreva M."/>
        </authorList>
    </citation>
    <scope>NUCLEOTIDE SEQUENCE [LARGE SCALE GENOMIC DNA]</scope>
</reference>
<dbReference type="Proteomes" id="UP000053676">
    <property type="component" value="Unassembled WGS sequence"/>
</dbReference>
<feature type="region of interest" description="Disordered" evidence="11">
    <location>
        <begin position="236"/>
        <end position="266"/>
    </location>
</feature>
<evidence type="ECO:0000313" key="13">
    <source>
        <dbReference type="EMBL" id="ETN72032.1"/>
    </source>
</evidence>
<dbReference type="Pfam" id="PF18826">
    <property type="entry name" value="bVLRF1"/>
    <property type="match status" value="2"/>
</dbReference>
<evidence type="ECO:0000256" key="9">
    <source>
        <dbReference type="ARBA" id="ARBA00023054"/>
    </source>
</evidence>
<organism evidence="13 14">
    <name type="scientific">Necator americanus</name>
    <name type="common">Human hookworm</name>
    <dbReference type="NCBI Taxonomy" id="51031"/>
    <lineage>
        <taxon>Eukaryota</taxon>
        <taxon>Metazoa</taxon>
        <taxon>Ecdysozoa</taxon>
        <taxon>Nematoda</taxon>
        <taxon>Chromadorea</taxon>
        <taxon>Rhabditida</taxon>
        <taxon>Rhabditina</taxon>
        <taxon>Rhabditomorpha</taxon>
        <taxon>Strongyloidea</taxon>
        <taxon>Ancylostomatidae</taxon>
        <taxon>Bunostominae</taxon>
        <taxon>Necator</taxon>
    </lineage>
</organism>
<comment type="domain">
    <text evidence="10">The VLRF1 domain mediates binding to the 60S ribosomal subunit.</text>
</comment>
<comment type="similarity">
    <text evidence="2 10">Belongs to the ANKZF1/VMS1 family.</text>
</comment>
<feature type="region of interest" description="Disordered" evidence="11">
    <location>
        <begin position="163"/>
        <end position="213"/>
    </location>
</feature>
<dbReference type="InterPro" id="IPR047139">
    <property type="entry name" value="ANKZ1/VMS1"/>
</dbReference>
<feature type="region of interest" description="Disordered" evidence="11">
    <location>
        <begin position="348"/>
        <end position="373"/>
    </location>
</feature>
<feature type="active site" evidence="10">
    <location>
        <position position="350"/>
    </location>
</feature>
<keyword evidence="3 10" id="KW-0963">Cytoplasm</keyword>
<dbReference type="STRING" id="51031.W2STK2"/>
<keyword evidence="7 10" id="KW-0378">Hydrolase</keyword>
<dbReference type="GO" id="GO:0036503">
    <property type="term" value="P:ERAD pathway"/>
    <property type="evidence" value="ECO:0007669"/>
    <property type="project" value="TreeGrafter"/>
</dbReference>
<keyword evidence="6 10" id="KW-0255">Endonuclease</keyword>
<dbReference type="AlphaFoldDB" id="W2STK2"/>
<evidence type="ECO:0000256" key="2">
    <source>
        <dbReference type="ARBA" id="ARBA00009262"/>
    </source>
</evidence>
<proteinExistence type="inferred from homology"/>
<evidence type="ECO:0000256" key="8">
    <source>
        <dbReference type="ARBA" id="ARBA00023043"/>
    </source>
</evidence>
<feature type="non-terminal residue" evidence="13">
    <location>
        <position position="373"/>
    </location>
</feature>
<dbReference type="GO" id="GO:0005737">
    <property type="term" value="C:cytoplasm"/>
    <property type="evidence" value="ECO:0007669"/>
    <property type="project" value="UniProtKB-SubCell"/>
</dbReference>
<keyword evidence="5" id="KW-0677">Repeat</keyword>
<feature type="active site" evidence="10">
    <location>
        <position position="97"/>
    </location>
</feature>
<keyword evidence="14" id="KW-1185">Reference proteome</keyword>
<dbReference type="InterPro" id="IPR041175">
    <property type="entry name" value="VLRF1/Vms1"/>
</dbReference>
<feature type="domain" description="VLRF1" evidence="12">
    <location>
        <begin position="54"/>
        <end position="198"/>
    </location>
</feature>
<dbReference type="PROSITE" id="PS52044">
    <property type="entry name" value="VLRF1"/>
    <property type="match status" value="2"/>
</dbReference>
<comment type="subcellular location">
    <subcellularLocation>
        <location evidence="1">Cytoplasm</location>
    </subcellularLocation>
</comment>
<evidence type="ECO:0000256" key="3">
    <source>
        <dbReference type="ARBA" id="ARBA00022490"/>
    </source>
</evidence>
<evidence type="ECO:0000259" key="12">
    <source>
        <dbReference type="PROSITE" id="PS52044"/>
    </source>
</evidence>
<sequence>MSSSSDSDDSDCDDIPLRLGSSHIYFVHNGDVCSMYKCLLRPGETTVSISMFARPVDCAIFLLAGGHFAAAIFKNDKMVAHKAFHRYVVRAKQGGAQTANDKAKGPARSAGAALRRTIPFETKRPLIDEVRRVWERLSSVTIHGALDEFMEERSRRKQRMKILAKKKRTDDKLWNPDDDKKEDEVPSKEKKSDHLKPVAPVQEKPKDVDKWPSLDKNARRELYNAKLALKGRPPLSEDEFEELREEERKADDAMSSSSDSNDSDCDDIPLRLGSSHIYFVHNGDVCSMYKCLLRHGETTVSISMFARPVDCAIFLLAGGHFAAAIFKNDKMVAHKTFHRYVVRAKQGGAQTANDKAKGPARSAGAALRRYNER</sequence>
<feature type="compositionally biased region" description="Basic and acidic residues" evidence="11">
    <location>
        <begin position="203"/>
        <end position="213"/>
    </location>
</feature>
<evidence type="ECO:0000256" key="4">
    <source>
        <dbReference type="ARBA" id="ARBA00022722"/>
    </source>
</evidence>
<evidence type="ECO:0000256" key="1">
    <source>
        <dbReference type="ARBA" id="ARBA00004496"/>
    </source>
</evidence>
<gene>
    <name evidence="13" type="ORF">NECAME_14008</name>
</gene>
<evidence type="ECO:0000313" key="14">
    <source>
        <dbReference type="Proteomes" id="UP000053676"/>
    </source>
</evidence>
<dbReference type="PANTHER" id="PTHR16036">
    <property type="entry name" value="ANKYRIN REPEAT AND ZINC FINGER DOMAIN-CONTAINING PROTEIN 1"/>
    <property type="match status" value="1"/>
</dbReference>
<dbReference type="GO" id="GO:0004519">
    <property type="term" value="F:endonuclease activity"/>
    <property type="evidence" value="ECO:0007669"/>
    <property type="project" value="UniProtKB-KW"/>
</dbReference>